<evidence type="ECO:0000256" key="4">
    <source>
        <dbReference type="ARBA" id="ARBA00022833"/>
    </source>
</evidence>
<dbReference type="Pfam" id="PF08240">
    <property type="entry name" value="ADH_N"/>
    <property type="match status" value="1"/>
</dbReference>
<evidence type="ECO:0000259" key="6">
    <source>
        <dbReference type="Pfam" id="PF00107"/>
    </source>
</evidence>
<feature type="domain" description="Alcohol dehydrogenase-like N-terminal" evidence="7">
    <location>
        <begin position="24"/>
        <end position="137"/>
    </location>
</feature>
<accession>A0ABR3Y051</accession>
<keyword evidence="5" id="KW-0560">Oxidoreductase</keyword>
<dbReference type="SUPFAM" id="SSF51735">
    <property type="entry name" value="NAD(P)-binding Rossmann-fold domains"/>
    <property type="match status" value="1"/>
</dbReference>
<protein>
    <recommendedName>
        <fullName evidence="10">Alcohol dehydrogenase</fullName>
    </recommendedName>
</protein>
<keyword evidence="9" id="KW-1185">Reference proteome</keyword>
<dbReference type="Gene3D" id="3.40.50.720">
    <property type="entry name" value="NAD(P)-binding Rossmann-like Domain"/>
    <property type="match status" value="1"/>
</dbReference>
<reference evidence="8 9" key="1">
    <citation type="journal article" date="2024" name="IMA Fungus">
        <title>IMA Genome - F19 : A genome assembly and annotation guide to empower mycologists, including annotated draft genome sequences of Ceratocystis pirilliformis, Diaporthe australafricana, Fusarium ophioides, Paecilomyces lecythidis, and Sporothrix stenoceras.</title>
        <authorList>
            <person name="Aylward J."/>
            <person name="Wilson A.M."/>
            <person name="Visagie C.M."/>
            <person name="Spraker J."/>
            <person name="Barnes I."/>
            <person name="Buitendag C."/>
            <person name="Ceriani C."/>
            <person name="Del Mar Angel L."/>
            <person name="du Plessis D."/>
            <person name="Fuchs T."/>
            <person name="Gasser K."/>
            <person name="Kramer D."/>
            <person name="Li W."/>
            <person name="Munsamy K."/>
            <person name="Piso A."/>
            <person name="Price J.L."/>
            <person name="Sonnekus B."/>
            <person name="Thomas C."/>
            <person name="van der Nest A."/>
            <person name="van Dijk A."/>
            <person name="van Heerden A."/>
            <person name="van Vuuren N."/>
            <person name="Yilmaz N."/>
            <person name="Duong T.A."/>
            <person name="van der Merwe N.A."/>
            <person name="Wingfield M.J."/>
            <person name="Wingfield B.D."/>
        </authorList>
    </citation>
    <scope>NUCLEOTIDE SEQUENCE [LARGE SCALE GENOMIC DNA]</scope>
    <source>
        <strain evidence="8 9">CMW 18300</strain>
    </source>
</reference>
<dbReference type="EMBL" id="JAWRVE010000006">
    <property type="protein sequence ID" value="KAL1881218.1"/>
    <property type="molecule type" value="Genomic_DNA"/>
</dbReference>
<evidence type="ECO:0000259" key="7">
    <source>
        <dbReference type="Pfam" id="PF08240"/>
    </source>
</evidence>
<gene>
    <name evidence="8" type="ORF">Daus18300_001069</name>
</gene>
<dbReference type="PANTHER" id="PTHR43350">
    <property type="entry name" value="NAD-DEPENDENT ALCOHOL DEHYDROGENASE"/>
    <property type="match status" value="1"/>
</dbReference>
<dbReference type="InterPro" id="IPR011032">
    <property type="entry name" value="GroES-like_sf"/>
</dbReference>
<dbReference type="Proteomes" id="UP001583177">
    <property type="component" value="Unassembled WGS sequence"/>
</dbReference>
<proteinExistence type="inferred from homology"/>
<evidence type="ECO:0000256" key="2">
    <source>
        <dbReference type="ARBA" id="ARBA00008072"/>
    </source>
</evidence>
<comment type="caution">
    <text evidence="8">The sequence shown here is derived from an EMBL/GenBank/DDBJ whole genome shotgun (WGS) entry which is preliminary data.</text>
</comment>
<dbReference type="SUPFAM" id="SSF50129">
    <property type="entry name" value="GroES-like"/>
    <property type="match status" value="1"/>
</dbReference>
<sequence>MKALVLHGVGDLRFEDVAKPTASPGSVVVQVIAAPIWDYISQIIDGSLQFTHDYPLVFGTCCVGRVSEVGADVTSLEKGQLVFCDHIVYLRDAPTKRIVLGYHGGHSAEELRLSSGHWKDGCFAEYARFPSENIHSVDQSALAKKGIEVVQLAEISSIMSAVGAANSINIRAGETVLVMPATGFFSSSAIVAALGLGANVVAVSRSMDNLEAMISHFGEDGQRISPVVLTGDAMTDAAALRAATPGGVGADAYIDFSSPETAGGTHIQAGLRALKRGGRCCFAGMVPPNVPLPYSVIRVNCLRVQGYFAQTRDDVAYTIRLIESGNITLRKSVAGQYKLPDWHDALECANSTRGWESMVVLKP</sequence>
<feature type="domain" description="Alcohol dehydrogenase-like C-terminal" evidence="6">
    <location>
        <begin position="189"/>
        <end position="323"/>
    </location>
</feature>
<dbReference type="InterPro" id="IPR013154">
    <property type="entry name" value="ADH-like_N"/>
</dbReference>
<evidence type="ECO:0008006" key="10">
    <source>
        <dbReference type="Google" id="ProtNLM"/>
    </source>
</evidence>
<evidence type="ECO:0000256" key="3">
    <source>
        <dbReference type="ARBA" id="ARBA00022723"/>
    </source>
</evidence>
<name>A0ABR3Y051_9PEZI</name>
<evidence type="ECO:0000313" key="9">
    <source>
        <dbReference type="Proteomes" id="UP001583177"/>
    </source>
</evidence>
<dbReference type="PANTHER" id="PTHR43350:SF17">
    <property type="entry name" value="NAD-DEPENDENT ALCOHOL DEHYDROGENASE"/>
    <property type="match status" value="1"/>
</dbReference>
<comment type="cofactor">
    <cofactor evidence="1">
        <name>Zn(2+)</name>
        <dbReference type="ChEBI" id="CHEBI:29105"/>
    </cofactor>
</comment>
<organism evidence="8 9">
    <name type="scientific">Diaporthe australafricana</name>
    <dbReference type="NCBI Taxonomy" id="127596"/>
    <lineage>
        <taxon>Eukaryota</taxon>
        <taxon>Fungi</taxon>
        <taxon>Dikarya</taxon>
        <taxon>Ascomycota</taxon>
        <taxon>Pezizomycotina</taxon>
        <taxon>Sordariomycetes</taxon>
        <taxon>Sordariomycetidae</taxon>
        <taxon>Diaporthales</taxon>
        <taxon>Diaporthaceae</taxon>
        <taxon>Diaporthe</taxon>
    </lineage>
</organism>
<evidence type="ECO:0000256" key="5">
    <source>
        <dbReference type="ARBA" id="ARBA00023002"/>
    </source>
</evidence>
<dbReference type="InterPro" id="IPR036291">
    <property type="entry name" value="NAD(P)-bd_dom_sf"/>
</dbReference>
<comment type="similarity">
    <text evidence="2">Belongs to the zinc-containing alcohol dehydrogenase family.</text>
</comment>
<evidence type="ECO:0000256" key="1">
    <source>
        <dbReference type="ARBA" id="ARBA00001947"/>
    </source>
</evidence>
<dbReference type="Gene3D" id="3.90.180.10">
    <property type="entry name" value="Medium-chain alcohol dehydrogenases, catalytic domain"/>
    <property type="match status" value="1"/>
</dbReference>
<keyword evidence="3" id="KW-0479">Metal-binding</keyword>
<dbReference type="InterPro" id="IPR013149">
    <property type="entry name" value="ADH-like_C"/>
</dbReference>
<keyword evidence="4" id="KW-0862">Zinc</keyword>
<dbReference type="Pfam" id="PF00107">
    <property type="entry name" value="ADH_zinc_N"/>
    <property type="match status" value="1"/>
</dbReference>
<evidence type="ECO:0000313" key="8">
    <source>
        <dbReference type="EMBL" id="KAL1881218.1"/>
    </source>
</evidence>